<comment type="caution">
    <text evidence="1">The sequence shown here is derived from an EMBL/GenBank/DDBJ whole genome shotgun (WGS) entry which is preliminary data.</text>
</comment>
<evidence type="ECO:0000313" key="2">
    <source>
        <dbReference type="Proteomes" id="UP000276133"/>
    </source>
</evidence>
<reference evidence="1 2" key="1">
    <citation type="journal article" date="2018" name="Sci. Rep.">
        <title>Genomic signatures of local adaptation to the degree of environmental predictability in rotifers.</title>
        <authorList>
            <person name="Franch-Gras L."/>
            <person name="Hahn C."/>
            <person name="Garcia-Roger E.M."/>
            <person name="Carmona M.J."/>
            <person name="Serra M."/>
            <person name="Gomez A."/>
        </authorList>
    </citation>
    <scope>NUCLEOTIDE SEQUENCE [LARGE SCALE GENOMIC DNA]</scope>
    <source>
        <strain evidence="1">HYR1</strain>
    </source>
</reference>
<evidence type="ECO:0000313" key="1">
    <source>
        <dbReference type="EMBL" id="RNA22349.1"/>
    </source>
</evidence>
<name>A0A3M7RFX2_BRAPC</name>
<organism evidence="1 2">
    <name type="scientific">Brachionus plicatilis</name>
    <name type="common">Marine rotifer</name>
    <name type="synonym">Brachionus muelleri</name>
    <dbReference type="NCBI Taxonomy" id="10195"/>
    <lineage>
        <taxon>Eukaryota</taxon>
        <taxon>Metazoa</taxon>
        <taxon>Spiralia</taxon>
        <taxon>Gnathifera</taxon>
        <taxon>Rotifera</taxon>
        <taxon>Eurotatoria</taxon>
        <taxon>Monogononta</taxon>
        <taxon>Pseudotrocha</taxon>
        <taxon>Ploima</taxon>
        <taxon>Brachionidae</taxon>
        <taxon>Brachionus</taxon>
    </lineage>
</organism>
<accession>A0A3M7RFX2</accession>
<keyword evidence="2" id="KW-1185">Reference proteome</keyword>
<dbReference type="EMBL" id="REGN01003485">
    <property type="protein sequence ID" value="RNA22349.1"/>
    <property type="molecule type" value="Genomic_DNA"/>
</dbReference>
<feature type="non-terminal residue" evidence="1">
    <location>
        <position position="106"/>
    </location>
</feature>
<dbReference type="AlphaFoldDB" id="A0A3M7RFX2"/>
<dbReference type="Proteomes" id="UP000276133">
    <property type="component" value="Unassembled WGS sequence"/>
</dbReference>
<sequence>MEDAQLLDGQHSLHYLLEQELGARLGQPAPARLVRYLGDVVEQVLAALEPLHHDNEAVSLLQIVEYFDAAFDMAHADHQRDLQRYSPGEQSVLACLVHLVDEVVAQ</sequence>
<gene>
    <name evidence="1" type="ORF">BpHYR1_015701</name>
</gene>
<proteinExistence type="predicted"/>
<protein>
    <submittedName>
        <fullName evidence="1">Uncharacterized protein</fullName>
    </submittedName>
</protein>